<keyword evidence="3" id="KW-1185">Reference proteome</keyword>
<feature type="transmembrane region" description="Helical" evidence="1">
    <location>
        <begin position="102"/>
        <end position="122"/>
    </location>
</feature>
<keyword evidence="1" id="KW-0472">Membrane</keyword>
<protein>
    <submittedName>
        <fullName evidence="2">Ankyrin repeat-containing domain</fullName>
    </submittedName>
</protein>
<gene>
    <name evidence="2" type="ORF">CINCED_3A003844</name>
</gene>
<dbReference type="SUPFAM" id="SSF48403">
    <property type="entry name" value="Ankyrin repeat"/>
    <property type="match status" value="1"/>
</dbReference>
<sequence length="134" mass="14721">DCPKGAIRAQGYFHNSNLNKLLNYRNQDQDDNSLLHKAVFANNTDAINTLLVNDVNSLAINNKDQTPFALDGISLSAKSVLTEGIREQSKRYKENTMAMPQLLLLLVFSTIGVGADICLLLGDRTNSCRIAVVI</sequence>
<feature type="non-terminal residue" evidence="2">
    <location>
        <position position="1"/>
    </location>
</feature>
<evidence type="ECO:0000313" key="2">
    <source>
        <dbReference type="EMBL" id="VVC42975.1"/>
    </source>
</evidence>
<dbReference type="OrthoDB" id="341259at2759"/>
<evidence type="ECO:0000313" key="3">
    <source>
        <dbReference type="Proteomes" id="UP000325440"/>
    </source>
</evidence>
<keyword evidence="1" id="KW-1133">Transmembrane helix</keyword>
<accession>A0A5E4NIK1</accession>
<dbReference type="Proteomes" id="UP000325440">
    <property type="component" value="Unassembled WGS sequence"/>
</dbReference>
<reference evidence="2 3" key="1">
    <citation type="submission" date="2019-08" db="EMBL/GenBank/DDBJ databases">
        <authorList>
            <person name="Alioto T."/>
            <person name="Alioto T."/>
            <person name="Gomez Garrido J."/>
        </authorList>
    </citation>
    <scope>NUCLEOTIDE SEQUENCE [LARGE SCALE GENOMIC DNA]</scope>
</reference>
<name>A0A5E4NIK1_9HEMI</name>
<dbReference type="InterPro" id="IPR036770">
    <property type="entry name" value="Ankyrin_rpt-contain_sf"/>
</dbReference>
<keyword evidence="1" id="KW-0812">Transmembrane</keyword>
<organism evidence="2 3">
    <name type="scientific">Cinara cedri</name>
    <dbReference type="NCBI Taxonomy" id="506608"/>
    <lineage>
        <taxon>Eukaryota</taxon>
        <taxon>Metazoa</taxon>
        <taxon>Ecdysozoa</taxon>
        <taxon>Arthropoda</taxon>
        <taxon>Hexapoda</taxon>
        <taxon>Insecta</taxon>
        <taxon>Pterygota</taxon>
        <taxon>Neoptera</taxon>
        <taxon>Paraneoptera</taxon>
        <taxon>Hemiptera</taxon>
        <taxon>Sternorrhyncha</taxon>
        <taxon>Aphidomorpha</taxon>
        <taxon>Aphidoidea</taxon>
        <taxon>Aphididae</taxon>
        <taxon>Lachninae</taxon>
        <taxon>Cinara</taxon>
    </lineage>
</organism>
<feature type="non-terminal residue" evidence="2">
    <location>
        <position position="134"/>
    </location>
</feature>
<dbReference type="AlphaFoldDB" id="A0A5E4NIK1"/>
<evidence type="ECO:0000256" key="1">
    <source>
        <dbReference type="SAM" id="Phobius"/>
    </source>
</evidence>
<dbReference type="Gene3D" id="1.25.40.20">
    <property type="entry name" value="Ankyrin repeat-containing domain"/>
    <property type="match status" value="1"/>
</dbReference>
<proteinExistence type="predicted"/>
<dbReference type="EMBL" id="CABPRJ010002135">
    <property type="protein sequence ID" value="VVC42975.1"/>
    <property type="molecule type" value="Genomic_DNA"/>
</dbReference>